<dbReference type="Proteomes" id="UP000322315">
    <property type="component" value="Unassembled WGS sequence"/>
</dbReference>
<sequence length="171" mass="19237">MSKLKYIAICLWVLVSCARDNDDDIQTLATYIQGRTVELGAVIACAASDEVNGDILTFYYAESGASNVRFYETLGVDVDPNDFKNYTLNNVESEPIFNGHLRRFTQSSATEKWIIITFELADEIKISNPIRTKQLSKPTVWNDKVNISQSTSGMPDFSWVDNPEGDNAIYF</sequence>
<proteinExistence type="predicted"/>
<reference evidence="1" key="3">
    <citation type="submission" date="2019-09" db="EMBL/GenBank/DDBJ databases">
        <authorList>
            <person name="Zhang D.-C."/>
        </authorList>
    </citation>
    <scope>NUCLEOTIDE SEQUENCE</scope>
    <source>
        <strain evidence="1">RU-4-M-4</strain>
    </source>
</reference>
<comment type="caution">
    <text evidence="1">The sequence shown here is derived from an EMBL/GenBank/DDBJ whole genome shotgun (WGS) entry which is preliminary data.</text>
</comment>
<gene>
    <name evidence="1" type="ORF">F2B50_04275</name>
    <name evidence="2" type="ORF">FPF71_04275</name>
</gene>
<accession>A0A5M7BN35</accession>
<dbReference type="EMBL" id="VWRS01000001">
    <property type="protein sequence ID" value="KAA5828055.1"/>
    <property type="molecule type" value="Genomic_DNA"/>
</dbReference>
<dbReference type="AlphaFoldDB" id="A0A5M7BN35"/>
<dbReference type="EMBL" id="VMBF01000001">
    <property type="protein sequence ID" value="TSJ82300.1"/>
    <property type="molecule type" value="Genomic_DNA"/>
</dbReference>
<reference evidence="2 3" key="2">
    <citation type="submission" date="2019-07" db="EMBL/GenBank/DDBJ databases">
        <title>Algibacter marinivivus sp. nov., isolated from the surface of a marine red alga.</title>
        <authorList>
            <person name="Zhong X."/>
            <person name="Xu W."/>
            <person name="Zhang Y."/>
            <person name="Zhang Q."/>
            <person name="Du Z."/>
        </authorList>
    </citation>
    <scope>NUCLEOTIDE SEQUENCE [LARGE SCALE GENOMIC DNA]</scope>
    <source>
        <strain evidence="2 3">RU-4-M-4</strain>
    </source>
</reference>
<evidence type="ECO:0000313" key="2">
    <source>
        <dbReference type="EMBL" id="TSJ82300.1"/>
    </source>
</evidence>
<protein>
    <submittedName>
        <fullName evidence="1">Uncharacterized protein</fullName>
    </submittedName>
</protein>
<keyword evidence="3" id="KW-1185">Reference proteome</keyword>
<name>A0A5M7BN35_9FLAO</name>
<dbReference type="OrthoDB" id="1177023at2"/>
<evidence type="ECO:0000313" key="3">
    <source>
        <dbReference type="Proteomes" id="UP000315145"/>
    </source>
</evidence>
<reference evidence="1 4" key="1">
    <citation type="journal article" date="2015" name="Int. J. Syst. Evol. Microbiol.">
        <title>Algibacter amylolyticus sp. nov., isolated from intertidal sediment.</title>
        <authorList>
            <person name="Zhang D.C."/>
            <person name="Wu J."/>
            <person name="Neuner K."/>
            <person name="Yao J."/>
            <person name="Margesin R."/>
        </authorList>
    </citation>
    <scope>NUCLEOTIDE SEQUENCE [LARGE SCALE GENOMIC DNA]</scope>
    <source>
        <strain evidence="1 4">RU-4-M-4</strain>
    </source>
</reference>
<dbReference type="RefSeq" id="WP_144115421.1">
    <property type="nucleotide sequence ID" value="NZ_JACHGE010000001.1"/>
</dbReference>
<organism evidence="1 4">
    <name type="scientific">Algibacter amylolyticus</name>
    <dbReference type="NCBI Taxonomy" id="1608400"/>
    <lineage>
        <taxon>Bacteria</taxon>
        <taxon>Pseudomonadati</taxon>
        <taxon>Bacteroidota</taxon>
        <taxon>Flavobacteriia</taxon>
        <taxon>Flavobacteriales</taxon>
        <taxon>Flavobacteriaceae</taxon>
        <taxon>Algibacter</taxon>
    </lineage>
</organism>
<dbReference type="Proteomes" id="UP000315145">
    <property type="component" value="Unassembled WGS sequence"/>
</dbReference>
<dbReference type="PROSITE" id="PS51257">
    <property type="entry name" value="PROKAR_LIPOPROTEIN"/>
    <property type="match status" value="1"/>
</dbReference>
<evidence type="ECO:0000313" key="1">
    <source>
        <dbReference type="EMBL" id="KAA5828055.1"/>
    </source>
</evidence>
<evidence type="ECO:0000313" key="4">
    <source>
        <dbReference type="Proteomes" id="UP000322315"/>
    </source>
</evidence>